<feature type="region of interest" description="Disordered" evidence="8">
    <location>
        <begin position="399"/>
        <end position="426"/>
    </location>
</feature>
<evidence type="ECO:0000313" key="11">
    <source>
        <dbReference type="Proteomes" id="UP000186601"/>
    </source>
</evidence>
<feature type="region of interest" description="Disordered" evidence="8">
    <location>
        <begin position="1"/>
        <end position="44"/>
    </location>
</feature>
<dbReference type="Gene3D" id="1.50.40.10">
    <property type="entry name" value="Mitochondrial carrier domain"/>
    <property type="match status" value="1"/>
</dbReference>
<dbReference type="Proteomes" id="UP000186601">
    <property type="component" value="Unassembled WGS sequence"/>
</dbReference>
<dbReference type="InterPro" id="IPR018108">
    <property type="entry name" value="MCP_transmembrane"/>
</dbReference>
<keyword evidence="3" id="KW-0813">Transport</keyword>
<protein>
    <recommendedName>
        <fullName evidence="12">Mitochondrial carrier</fullName>
    </recommendedName>
</protein>
<keyword evidence="4 9" id="KW-0812">Transmembrane</keyword>
<evidence type="ECO:0008006" key="12">
    <source>
        <dbReference type="Google" id="ProtNLM"/>
    </source>
</evidence>
<dbReference type="GO" id="GO:0016020">
    <property type="term" value="C:membrane"/>
    <property type="evidence" value="ECO:0007669"/>
    <property type="project" value="UniProtKB-SubCell"/>
</dbReference>
<evidence type="ECO:0000313" key="10">
    <source>
        <dbReference type="EMBL" id="PSR80705.1"/>
    </source>
</evidence>
<keyword evidence="7 9" id="KW-0472">Membrane</keyword>
<reference evidence="10 11" key="1">
    <citation type="submission" date="2018-02" db="EMBL/GenBank/DDBJ databases">
        <title>Genome sequence of the basidiomycete white-rot fungus Phlebia centrifuga.</title>
        <authorList>
            <person name="Granchi Z."/>
            <person name="Peng M."/>
            <person name="de Vries R.P."/>
            <person name="Hilden K."/>
            <person name="Makela M.R."/>
            <person name="Grigoriev I."/>
            <person name="Riley R."/>
        </authorList>
    </citation>
    <scope>NUCLEOTIDE SEQUENCE [LARGE SCALE GENOMIC DNA]</scope>
    <source>
        <strain evidence="10 11">FBCC195</strain>
    </source>
</reference>
<dbReference type="InterPro" id="IPR050391">
    <property type="entry name" value="Mito_Metabolite_Transporter"/>
</dbReference>
<feature type="compositionally biased region" description="Low complexity" evidence="8">
    <location>
        <begin position="26"/>
        <end position="44"/>
    </location>
</feature>
<proteinExistence type="inferred from homology"/>
<keyword evidence="11" id="KW-1185">Reference proteome</keyword>
<keyword evidence="6 9" id="KW-1133">Transmembrane helix</keyword>
<keyword evidence="5" id="KW-0677">Repeat</keyword>
<dbReference type="AlphaFoldDB" id="A0A2R6NYR5"/>
<dbReference type="InterPro" id="IPR023395">
    <property type="entry name" value="MCP_dom_sf"/>
</dbReference>
<evidence type="ECO:0000256" key="5">
    <source>
        <dbReference type="ARBA" id="ARBA00022737"/>
    </source>
</evidence>
<evidence type="ECO:0000256" key="1">
    <source>
        <dbReference type="ARBA" id="ARBA00004141"/>
    </source>
</evidence>
<evidence type="ECO:0000256" key="7">
    <source>
        <dbReference type="ARBA" id="ARBA00023136"/>
    </source>
</evidence>
<name>A0A2R6NYR5_9APHY</name>
<comment type="caution">
    <text evidence="10">The sequence shown here is derived from an EMBL/GenBank/DDBJ whole genome shotgun (WGS) entry which is preliminary data.</text>
</comment>
<dbReference type="PANTHER" id="PTHR45618">
    <property type="entry name" value="MITOCHONDRIAL DICARBOXYLATE CARRIER-RELATED"/>
    <property type="match status" value="1"/>
</dbReference>
<feature type="region of interest" description="Disordered" evidence="8">
    <location>
        <begin position="128"/>
        <end position="160"/>
    </location>
</feature>
<dbReference type="OrthoDB" id="77989at2759"/>
<comment type="subcellular location">
    <subcellularLocation>
        <location evidence="1">Membrane</location>
        <topology evidence="1">Multi-pass membrane protein</topology>
    </subcellularLocation>
</comment>
<comment type="similarity">
    <text evidence="2">Belongs to the mitochondrial carrier (TC 2.A.29) family.</text>
</comment>
<evidence type="ECO:0000256" key="6">
    <source>
        <dbReference type="ARBA" id="ARBA00022989"/>
    </source>
</evidence>
<accession>A0A2R6NYR5</accession>
<feature type="transmembrane region" description="Helical" evidence="9">
    <location>
        <begin position="436"/>
        <end position="458"/>
    </location>
</feature>
<feature type="transmembrane region" description="Helical" evidence="9">
    <location>
        <begin position="287"/>
        <end position="309"/>
    </location>
</feature>
<evidence type="ECO:0000256" key="8">
    <source>
        <dbReference type="SAM" id="MobiDB-lite"/>
    </source>
</evidence>
<evidence type="ECO:0000256" key="9">
    <source>
        <dbReference type="SAM" id="Phobius"/>
    </source>
</evidence>
<dbReference type="EMBL" id="MLYV02000643">
    <property type="protein sequence ID" value="PSR80705.1"/>
    <property type="molecule type" value="Genomic_DNA"/>
</dbReference>
<dbReference type="Pfam" id="PF00153">
    <property type="entry name" value="Mito_carr"/>
    <property type="match status" value="1"/>
</dbReference>
<evidence type="ECO:0000256" key="4">
    <source>
        <dbReference type="ARBA" id="ARBA00022692"/>
    </source>
</evidence>
<gene>
    <name evidence="10" type="ORF">PHLCEN_2v6621</name>
</gene>
<sequence>MSSPPSLRDTYIPPHNDWSFVPSSQSNSTAPEISSSPSSSSYQWSTRPAPSPIFGLSSSLQDGSSLDGSGLDIGFFIPAFLGTVLMEYASCAVAVPIMVGQTLLQVQWVPRNACDALVDEVLIVDQNEEDETSDIDNENENDSYFADPHGSYENRSTSPSPRLVDERGYIVRESLLEDGTVLEYVIPVGSAAGTWGMMKRLGRFQPEGWLSLWKGSSSFQSPSSMLIPLLSRVVTGFILSPLDLVSTRLMVQSSVPRYRTYSGPIDAFKQIMQHEGGLRGIYFHPQLFLPTILAYTLRSLIPFAVPLLIGNYLQITTETHPFMWSCTEVVGSCVGLLIAQPLDTIRKRLQVQVRGTAKPLKACVELRPAPYNGIVDCFWHILTEERSDLPLIPRRHRRKTVTAQGEGHGQRVQTPGERVDSDEGESWLKNTGVGQLYRGVGIRFGMSMVVFVLTLLGAKDDSDVGWAEL</sequence>
<dbReference type="SUPFAM" id="SSF103506">
    <property type="entry name" value="Mitochondrial carrier"/>
    <property type="match status" value="1"/>
</dbReference>
<evidence type="ECO:0000256" key="2">
    <source>
        <dbReference type="ARBA" id="ARBA00006375"/>
    </source>
</evidence>
<evidence type="ECO:0000256" key="3">
    <source>
        <dbReference type="ARBA" id="ARBA00022448"/>
    </source>
</evidence>
<feature type="compositionally biased region" description="Acidic residues" evidence="8">
    <location>
        <begin position="128"/>
        <end position="141"/>
    </location>
</feature>
<organism evidence="10 11">
    <name type="scientific">Hermanssonia centrifuga</name>
    <dbReference type="NCBI Taxonomy" id="98765"/>
    <lineage>
        <taxon>Eukaryota</taxon>
        <taxon>Fungi</taxon>
        <taxon>Dikarya</taxon>
        <taxon>Basidiomycota</taxon>
        <taxon>Agaricomycotina</taxon>
        <taxon>Agaricomycetes</taxon>
        <taxon>Polyporales</taxon>
        <taxon>Meruliaceae</taxon>
        <taxon>Hermanssonia</taxon>
    </lineage>
</organism>